<dbReference type="InterPro" id="IPR007061">
    <property type="entry name" value="MST-like"/>
</dbReference>
<dbReference type="InterPro" id="IPR034660">
    <property type="entry name" value="DinB/YfiT-like"/>
</dbReference>
<dbReference type="RefSeq" id="WP_091199657.1">
    <property type="nucleotide sequence ID" value="NZ_FOKC01000007.1"/>
</dbReference>
<dbReference type="STRING" id="748909.SAMN05192575_10796"/>
<proteinExistence type="predicted"/>
<dbReference type="Gene3D" id="1.20.120.450">
    <property type="entry name" value="dinb family like domain"/>
    <property type="match status" value="1"/>
</dbReference>
<dbReference type="Pfam" id="PF04978">
    <property type="entry name" value="MST"/>
    <property type="match status" value="1"/>
</dbReference>
<organism evidence="2 3">
    <name type="scientific">Nocardioides alpinus</name>
    <dbReference type="NCBI Taxonomy" id="748909"/>
    <lineage>
        <taxon>Bacteria</taxon>
        <taxon>Bacillati</taxon>
        <taxon>Actinomycetota</taxon>
        <taxon>Actinomycetes</taxon>
        <taxon>Propionibacteriales</taxon>
        <taxon>Nocardioidaceae</taxon>
        <taxon>Nocardioides</taxon>
    </lineage>
</organism>
<gene>
    <name evidence="1" type="ORF">CXG46_06945</name>
    <name evidence="2" type="ORF">SAMN05192575_10796</name>
</gene>
<dbReference type="Proteomes" id="UP000199113">
    <property type="component" value="Unassembled WGS sequence"/>
</dbReference>
<evidence type="ECO:0000313" key="3">
    <source>
        <dbReference type="Proteomes" id="UP000199113"/>
    </source>
</evidence>
<evidence type="ECO:0000313" key="1">
    <source>
        <dbReference type="EMBL" id="PKH42205.1"/>
    </source>
</evidence>
<keyword evidence="4" id="KW-1185">Reference proteome</keyword>
<sequence>MTTDDIWVPPPWEPPIAGTEAEHLLGALGRMRTTLRWKADGLDEAGLRSRISSSRLSLGGLLLHLAMGEDYYLTTKLRGEELVEPWRSLGHDGTDEWEFTTEAFSAAQTYAIFDDAVRRNDARLEGALAEGGLELVAHVDDGNGNHPRLRRLLVDLLEEYARHTGHADLLREAVDGRVGEDPPEDWTPPWLWTRPVQGSAHGLRGAD</sequence>
<dbReference type="OrthoDB" id="4548523at2"/>
<reference evidence="2" key="1">
    <citation type="submission" date="2016-10" db="EMBL/GenBank/DDBJ databases">
        <authorList>
            <person name="de Groot N.N."/>
        </authorList>
    </citation>
    <scope>NUCLEOTIDE SEQUENCE [LARGE SCALE GENOMIC DNA]</scope>
    <source>
        <strain evidence="2">CGMCC 1.10697</strain>
    </source>
</reference>
<name>A0A1I1A231_9ACTN</name>
<dbReference type="SUPFAM" id="SSF109854">
    <property type="entry name" value="DinB/YfiT-like putative metalloenzymes"/>
    <property type="match status" value="1"/>
</dbReference>
<protein>
    <submittedName>
        <fullName evidence="1">DUF664 domain-containing protein</fullName>
    </submittedName>
</protein>
<dbReference type="Proteomes" id="UP000233565">
    <property type="component" value="Unassembled WGS sequence"/>
</dbReference>
<reference evidence="1 4" key="2">
    <citation type="submission" date="2017-12" db="EMBL/GenBank/DDBJ databases">
        <title>Pharmacopeia of the Arctic Ocean.</title>
        <authorList>
            <person name="Collins E."/>
            <person name="Ducluzeau A.-L."/>
        </authorList>
    </citation>
    <scope>NUCLEOTIDE SEQUENCE [LARGE SCALE GENOMIC DNA]</scope>
    <source>
        <strain evidence="1 4">DSM 23325</strain>
    </source>
</reference>
<accession>A0A1I1A231</accession>
<dbReference type="EMBL" id="FOKC01000007">
    <property type="protein sequence ID" value="SFB31356.1"/>
    <property type="molecule type" value="Genomic_DNA"/>
</dbReference>
<evidence type="ECO:0000313" key="2">
    <source>
        <dbReference type="EMBL" id="SFB31356.1"/>
    </source>
</evidence>
<dbReference type="AlphaFoldDB" id="A0A1I1A231"/>
<evidence type="ECO:0000313" key="4">
    <source>
        <dbReference type="Proteomes" id="UP000233565"/>
    </source>
</evidence>
<dbReference type="EMBL" id="PJBV01000013">
    <property type="protein sequence ID" value="PKH42205.1"/>
    <property type="molecule type" value="Genomic_DNA"/>
</dbReference>